<dbReference type="EMBL" id="CARXXK010000004">
    <property type="protein sequence ID" value="CAI6367209.1"/>
    <property type="molecule type" value="Genomic_DNA"/>
</dbReference>
<dbReference type="AlphaFoldDB" id="A0AAV0XHJ9"/>
<name>A0AAV0XHJ9_9HEMI</name>
<protein>
    <submittedName>
        <fullName evidence="1">Uncharacterized protein</fullName>
    </submittedName>
</protein>
<sequence>MLAKIKTNVWQNHLLKLTPKYGSLWRETKQILRFKSPNLPIKKSDGSLGTPDLEKSELFKERLSLTLQPHSEIIDSENMNSVETFLNASVPILSLSSHLHQTM</sequence>
<reference evidence="1 2" key="1">
    <citation type="submission" date="2023-01" db="EMBL/GenBank/DDBJ databases">
        <authorList>
            <person name="Whitehead M."/>
        </authorList>
    </citation>
    <scope>NUCLEOTIDE SEQUENCE [LARGE SCALE GENOMIC DNA]</scope>
</reference>
<accession>A0AAV0XHJ9</accession>
<gene>
    <name evidence="1" type="ORF">MEUPH1_LOCUS21707</name>
</gene>
<organism evidence="1 2">
    <name type="scientific">Macrosiphum euphorbiae</name>
    <name type="common">potato aphid</name>
    <dbReference type="NCBI Taxonomy" id="13131"/>
    <lineage>
        <taxon>Eukaryota</taxon>
        <taxon>Metazoa</taxon>
        <taxon>Ecdysozoa</taxon>
        <taxon>Arthropoda</taxon>
        <taxon>Hexapoda</taxon>
        <taxon>Insecta</taxon>
        <taxon>Pterygota</taxon>
        <taxon>Neoptera</taxon>
        <taxon>Paraneoptera</taxon>
        <taxon>Hemiptera</taxon>
        <taxon>Sternorrhyncha</taxon>
        <taxon>Aphidomorpha</taxon>
        <taxon>Aphidoidea</taxon>
        <taxon>Aphididae</taxon>
        <taxon>Macrosiphini</taxon>
        <taxon>Macrosiphum</taxon>
    </lineage>
</organism>
<evidence type="ECO:0000313" key="1">
    <source>
        <dbReference type="EMBL" id="CAI6367209.1"/>
    </source>
</evidence>
<proteinExistence type="predicted"/>
<comment type="caution">
    <text evidence="1">The sequence shown here is derived from an EMBL/GenBank/DDBJ whole genome shotgun (WGS) entry which is preliminary data.</text>
</comment>
<dbReference type="Proteomes" id="UP001160148">
    <property type="component" value="Unassembled WGS sequence"/>
</dbReference>
<keyword evidence="2" id="KW-1185">Reference proteome</keyword>
<evidence type="ECO:0000313" key="2">
    <source>
        <dbReference type="Proteomes" id="UP001160148"/>
    </source>
</evidence>